<gene>
    <name evidence="1" type="ORF">FP2_12440</name>
</gene>
<dbReference type="Proteomes" id="UP000008804">
    <property type="component" value="Chromosome"/>
</dbReference>
<evidence type="ECO:0000313" key="2">
    <source>
        <dbReference type="Proteomes" id="UP000008804"/>
    </source>
</evidence>
<proteinExistence type="predicted"/>
<sequence>MKYKTIFERNADRLVNAKTIYEGQVIVLPAK</sequence>
<evidence type="ECO:0000313" key="1">
    <source>
        <dbReference type="EMBL" id="CBK98768.1"/>
    </source>
</evidence>
<dbReference type="KEGG" id="fpr:FP2_12440"/>
<organism evidence="1 2">
    <name type="scientific">Faecalibacterium prausnitzii L2-6</name>
    <dbReference type="NCBI Taxonomy" id="718252"/>
    <lineage>
        <taxon>Bacteria</taxon>
        <taxon>Bacillati</taxon>
        <taxon>Bacillota</taxon>
        <taxon>Clostridia</taxon>
        <taxon>Eubacteriales</taxon>
        <taxon>Oscillospiraceae</taxon>
        <taxon>Faecalibacterium</taxon>
    </lineage>
</organism>
<protein>
    <submittedName>
        <fullName evidence="1">Uncharacterized protein</fullName>
    </submittedName>
</protein>
<reference evidence="1 2" key="1">
    <citation type="submission" date="2010-03" db="EMBL/GenBank/DDBJ databases">
        <title>The genome sequence of Faecalibacterium prausnitzii L2/6.</title>
        <authorList>
            <consortium name="metaHIT consortium -- http://www.metahit.eu/"/>
            <person name="Pajon A."/>
            <person name="Turner K."/>
            <person name="Parkhill J."/>
            <person name="Duncan S."/>
            <person name="Flint H."/>
        </authorList>
    </citation>
    <scope>NUCLEOTIDE SEQUENCE [LARGE SCALE GENOMIC DNA]</scope>
    <source>
        <strain evidence="2">L2-6</strain>
    </source>
</reference>
<dbReference type="AlphaFoldDB" id="D4JXL9"/>
<dbReference type="STRING" id="718252.FP2_12440"/>
<accession>D4JXL9</accession>
<reference evidence="1 2" key="2">
    <citation type="submission" date="2010-03" db="EMBL/GenBank/DDBJ databases">
        <authorList>
            <person name="Pajon A."/>
        </authorList>
    </citation>
    <scope>NUCLEOTIDE SEQUENCE [LARGE SCALE GENOMIC DNA]</scope>
    <source>
        <strain evidence="2">L2-6</strain>
    </source>
</reference>
<dbReference type="HOGENOM" id="CLU_3396609_0_0_9"/>
<keyword evidence="2" id="KW-1185">Reference proteome</keyword>
<dbReference type="EMBL" id="FP929045">
    <property type="protein sequence ID" value="CBK98768.1"/>
    <property type="molecule type" value="Genomic_DNA"/>
</dbReference>
<dbReference type="BioCyc" id="FPRA718252:G1375-1054-MONOMER"/>
<name>D4JXL9_9FIRM</name>
<dbReference type="eggNOG" id="COG1652">
    <property type="taxonomic scope" value="Bacteria"/>
</dbReference>